<evidence type="ECO:0000313" key="3">
    <source>
        <dbReference type="Proteomes" id="UP000054248"/>
    </source>
</evidence>
<reference evidence="3" key="2">
    <citation type="submission" date="2015-01" db="EMBL/GenBank/DDBJ databases">
        <title>Evolutionary Origins and Diversification of the Mycorrhizal Mutualists.</title>
        <authorList>
            <consortium name="DOE Joint Genome Institute"/>
            <consortium name="Mycorrhizal Genomics Consortium"/>
            <person name="Kohler A."/>
            <person name="Kuo A."/>
            <person name="Nagy L.G."/>
            <person name="Floudas D."/>
            <person name="Copeland A."/>
            <person name="Barry K.W."/>
            <person name="Cichocki N."/>
            <person name="Veneault-Fourrey C."/>
            <person name="LaButti K."/>
            <person name="Lindquist E.A."/>
            <person name="Lipzen A."/>
            <person name="Lundell T."/>
            <person name="Morin E."/>
            <person name="Murat C."/>
            <person name="Riley R."/>
            <person name="Ohm R."/>
            <person name="Sun H."/>
            <person name="Tunlid A."/>
            <person name="Henrissat B."/>
            <person name="Grigoriev I.V."/>
            <person name="Hibbett D.S."/>
            <person name="Martin F."/>
        </authorList>
    </citation>
    <scope>NUCLEOTIDE SEQUENCE [LARGE SCALE GENOMIC DNA]</scope>
    <source>
        <strain evidence="3">MUT 4182</strain>
    </source>
</reference>
<dbReference type="Gene3D" id="3.40.50.1820">
    <property type="entry name" value="alpha/beta hydrolase"/>
    <property type="match status" value="1"/>
</dbReference>
<protein>
    <recommendedName>
        <fullName evidence="1">Serine aminopeptidase S33 domain-containing protein</fullName>
    </recommendedName>
</protein>
<dbReference type="SUPFAM" id="SSF53474">
    <property type="entry name" value="alpha/beta-Hydrolases"/>
    <property type="match status" value="1"/>
</dbReference>
<organism evidence="2 3">
    <name type="scientific">Tulasnella calospora MUT 4182</name>
    <dbReference type="NCBI Taxonomy" id="1051891"/>
    <lineage>
        <taxon>Eukaryota</taxon>
        <taxon>Fungi</taxon>
        <taxon>Dikarya</taxon>
        <taxon>Basidiomycota</taxon>
        <taxon>Agaricomycotina</taxon>
        <taxon>Agaricomycetes</taxon>
        <taxon>Cantharellales</taxon>
        <taxon>Tulasnellaceae</taxon>
        <taxon>Tulasnella</taxon>
    </lineage>
</organism>
<dbReference type="OrthoDB" id="10249433at2759"/>
<name>A0A0C3M8K6_9AGAM</name>
<evidence type="ECO:0000259" key="1">
    <source>
        <dbReference type="Pfam" id="PF12146"/>
    </source>
</evidence>
<dbReference type="AlphaFoldDB" id="A0A0C3M8K6"/>
<accession>A0A0C3M8K6</accession>
<dbReference type="STRING" id="1051891.A0A0C3M8K6"/>
<dbReference type="HOGENOM" id="CLU_026209_5_2_1"/>
<reference evidence="2 3" key="1">
    <citation type="submission" date="2014-04" db="EMBL/GenBank/DDBJ databases">
        <authorList>
            <consortium name="DOE Joint Genome Institute"/>
            <person name="Kuo A."/>
            <person name="Girlanda M."/>
            <person name="Perotto S."/>
            <person name="Kohler A."/>
            <person name="Nagy L.G."/>
            <person name="Floudas D."/>
            <person name="Copeland A."/>
            <person name="Barry K.W."/>
            <person name="Cichocki N."/>
            <person name="Veneault-Fourrey C."/>
            <person name="LaButti K."/>
            <person name="Lindquist E.A."/>
            <person name="Lipzen A."/>
            <person name="Lundell T."/>
            <person name="Morin E."/>
            <person name="Murat C."/>
            <person name="Sun H."/>
            <person name="Tunlid A."/>
            <person name="Henrissat B."/>
            <person name="Grigoriev I.V."/>
            <person name="Hibbett D.S."/>
            <person name="Martin F."/>
            <person name="Nordberg H.P."/>
            <person name="Cantor M.N."/>
            <person name="Hua S.X."/>
        </authorList>
    </citation>
    <scope>NUCLEOTIDE SEQUENCE [LARGE SCALE GENOMIC DNA]</scope>
    <source>
        <strain evidence="2 3">MUT 4182</strain>
    </source>
</reference>
<gene>
    <name evidence="2" type="ORF">M407DRAFT_69758</name>
</gene>
<dbReference type="EMBL" id="KN822976">
    <property type="protein sequence ID" value="KIO30042.1"/>
    <property type="molecule type" value="Genomic_DNA"/>
</dbReference>
<dbReference type="Pfam" id="PF12146">
    <property type="entry name" value="Hydrolase_4"/>
    <property type="match status" value="1"/>
</dbReference>
<dbReference type="Proteomes" id="UP000054248">
    <property type="component" value="Unassembled WGS sequence"/>
</dbReference>
<feature type="domain" description="Serine aminopeptidase S33" evidence="1">
    <location>
        <begin position="27"/>
        <end position="282"/>
    </location>
</feature>
<evidence type="ECO:0000313" key="2">
    <source>
        <dbReference type="EMBL" id="KIO30042.1"/>
    </source>
</evidence>
<sequence>MASYQEEWVVGPSNTNFYSRRYVPSTPPKAHVVFVHGFQEHIGRYDHVFQRVQRAGIEVFSFDQRGWGKTALDEQHKSASSRYGVTTRAQQLGDLDFFVKRESEKAKADSVPLFLWGHSMGGGLVLSFVTAKDGTPAESTINLLSGALVCSPLIQQTTPASKLLRVVGSLLAKVVPWASFPAEIPAVDLSKDSAVVAAARIDTMMKPYASLGCLDGMLSAGDFLHTKGYKDFPKDLPLLMWHGTADKICSYHAAKAFYEQAPATDKNWIDWPDSYHEILNEPSGVWEKASDEAVSWFTKHAENKDQTPPARL</sequence>
<dbReference type="InterPro" id="IPR029058">
    <property type="entry name" value="AB_hydrolase_fold"/>
</dbReference>
<dbReference type="InterPro" id="IPR022742">
    <property type="entry name" value="Hydrolase_4"/>
</dbReference>
<dbReference type="InterPro" id="IPR051044">
    <property type="entry name" value="MAG_DAG_Lipase"/>
</dbReference>
<dbReference type="PANTHER" id="PTHR11614">
    <property type="entry name" value="PHOSPHOLIPASE-RELATED"/>
    <property type="match status" value="1"/>
</dbReference>
<keyword evidence="3" id="KW-1185">Reference proteome</keyword>
<proteinExistence type="predicted"/>